<dbReference type="Pfam" id="PF20239">
    <property type="entry name" value="DUF6596"/>
    <property type="match status" value="1"/>
</dbReference>
<dbReference type="Pfam" id="PF08281">
    <property type="entry name" value="Sigma70_r4_2"/>
    <property type="match status" value="1"/>
</dbReference>
<organism evidence="9 10">
    <name type="scientific">Nocardioides flavescens</name>
    <dbReference type="NCBI Taxonomy" id="2691959"/>
    <lineage>
        <taxon>Bacteria</taxon>
        <taxon>Bacillati</taxon>
        <taxon>Actinomycetota</taxon>
        <taxon>Actinomycetes</taxon>
        <taxon>Propionibacteriales</taxon>
        <taxon>Nocardioidaceae</taxon>
        <taxon>Nocardioides</taxon>
    </lineage>
</organism>
<dbReference type="Gene3D" id="1.10.10.10">
    <property type="entry name" value="Winged helix-like DNA-binding domain superfamily/Winged helix DNA-binding domain"/>
    <property type="match status" value="1"/>
</dbReference>
<evidence type="ECO:0000313" key="10">
    <source>
        <dbReference type="Proteomes" id="UP000473325"/>
    </source>
</evidence>
<keyword evidence="3" id="KW-0731">Sigma factor</keyword>
<dbReference type="InterPro" id="IPR013324">
    <property type="entry name" value="RNA_pol_sigma_r3/r4-like"/>
</dbReference>
<dbReference type="EMBL" id="WUEK01000001">
    <property type="protein sequence ID" value="MXG88184.1"/>
    <property type="molecule type" value="Genomic_DNA"/>
</dbReference>
<evidence type="ECO:0000313" key="9">
    <source>
        <dbReference type="EMBL" id="MXG88184.1"/>
    </source>
</evidence>
<dbReference type="Gene3D" id="1.10.1740.10">
    <property type="match status" value="1"/>
</dbReference>
<name>A0A6L7F0B8_9ACTN</name>
<accession>A0A6L7F0B8</accession>
<reference evidence="9 10" key="1">
    <citation type="submission" date="2019-12" db="EMBL/GenBank/DDBJ databases">
        <authorList>
            <person name="Kun Z."/>
        </authorList>
    </citation>
    <scope>NUCLEOTIDE SEQUENCE [LARGE SCALE GENOMIC DNA]</scope>
    <source>
        <strain evidence="9 10">YIM 123512</strain>
    </source>
</reference>
<dbReference type="PANTHER" id="PTHR47756">
    <property type="entry name" value="BLL6612 PROTEIN-RELATED"/>
    <property type="match status" value="1"/>
</dbReference>
<dbReference type="SUPFAM" id="SSF88946">
    <property type="entry name" value="Sigma2 domain of RNA polymerase sigma factors"/>
    <property type="match status" value="1"/>
</dbReference>
<sequence>MSHHRVTDGLLAQVLREETGPLVARLARRHRDFDLAEEAVQSAVVEALTAWRRDGPPRNPAAWLQVAAQRNALDGVRRSARQRRLAERVPAPSEGASEVASTADSTGTDDRIALLFACCHPALAPEARLALTLRAVVGMTTPQIARAFLTSEATLAQRIVRAKRKVSTVGISLTVPAATELPARLDDVLSVICTVFSEGFVSTTGTGHDRDLAADAVWLASAVAAAQPTSAEALGLAALLTLQHARAAARFDAHGDLVLLAHQDRSRWDHEAIASADALLERAARLRAPGRYQLRAAIAAVHATAPSWEDTDWSQVVALYDLLAAHDPSPVVRLNQEIARSHTGSPAEALERLDGLATALASYHLFHATRAQLLRALGRDEEARSADETALSLTSNDAERRLLTVRLRRRPLDDGS</sequence>
<comment type="caution">
    <text evidence="9">The sequence shown here is derived from an EMBL/GenBank/DDBJ whole genome shotgun (WGS) entry which is preliminary data.</text>
</comment>
<dbReference type="GO" id="GO:0006352">
    <property type="term" value="P:DNA-templated transcription initiation"/>
    <property type="evidence" value="ECO:0007669"/>
    <property type="project" value="InterPro"/>
</dbReference>
<dbReference type="RefSeq" id="WP_160874361.1">
    <property type="nucleotide sequence ID" value="NZ_WUEK01000001.1"/>
</dbReference>
<dbReference type="InterPro" id="IPR013325">
    <property type="entry name" value="RNA_pol_sigma_r2"/>
</dbReference>
<keyword evidence="4" id="KW-0804">Transcription</keyword>
<keyword evidence="10" id="KW-1185">Reference proteome</keyword>
<dbReference type="PANTHER" id="PTHR47756:SF2">
    <property type="entry name" value="BLL6612 PROTEIN"/>
    <property type="match status" value="1"/>
</dbReference>
<feature type="domain" description="RNA polymerase sigma-70 region 2" evidence="6">
    <location>
        <begin position="17"/>
        <end position="81"/>
    </location>
</feature>
<evidence type="ECO:0000256" key="2">
    <source>
        <dbReference type="ARBA" id="ARBA00023015"/>
    </source>
</evidence>
<comment type="similarity">
    <text evidence="1">Belongs to the sigma-70 factor family. ECF subfamily.</text>
</comment>
<evidence type="ECO:0000256" key="4">
    <source>
        <dbReference type="ARBA" id="ARBA00023163"/>
    </source>
</evidence>
<dbReference type="GO" id="GO:0016987">
    <property type="term" value="F:sigma factor activity"/>
    <property type="evidence" value="ECO:0007669"/>
    <property type="project" value="UniProtKB-KW"/>
</dbReference>
<keyword evidence="2" id="KW-0805">Transcription regulation</keyword>
<gene>
    <name evidence="9" type="ORF">GRQ65_01305</name>
</gene>
<proteinExistence type="inferred from homology"/>
<evidence type="ECO:0000256" key="1">
    <source>
        <dbReference type="ARBA" id="ARBA00010641"/>
    </source>
</evidence>
<dbReference type="AlphaFoldDB" id="A0A6L7F0B8"/>
<dbReference type="InterPro" id="IPR046531">
    <property type="entry name" value="DUF6596"/>
</dbReference>
<feature type="domain" description="DUF6596" evidence="8">
    <location>
        <begin position="184"/>
        <end position="284"/>
    </location>
</feature>
<dbReference type="Proteomes" id="UP000473325">
    <property type="component" value="Unassembled WGS sequence"/>
</dbReference>
<protein>
    <submittedName>
        <fullName evidence="9">RNA polymerase sigma factor</fullName>
    </submittedName>
</protein>
<dbReference type="InterPro" id="IPR007627">
    <property type="entry name" value="RNA_pol_sigma70_r2"/>
</dbReference>
<evidence type="ECO:0000256" key="5">
    <source>
        <dbReference type="SAM" id="MobiDB-lite"/>
    </source>
</evidence>
<evidence type="ECO:0000259" key="6">
    <source>
        <dbReference type="Pfam" id="PF04542"/>
    </source>
</evidence>
<dbReference type="GO" id="GO:0003677">
    <property type="term" value="F:DNA binding"/>
    <property type="evidence" value="ECO:0007669"/>
    <property type="project" value="InterPro"/>
</dbReference>
<dbReference type="InterPro" id="IPR036388">
    <property type="entry name" value="WH-like_DNA-bd_sf"/>
</dbReference>
<dbReference type="InterPro" id="IPR013249">
    <property type="entry name" value="RNA_pol_sigma70_r4_t2"/>
</dbReference>
<dbReference type="SUPFAM" id="SSF88659">
    <property type="entry name" value="Sigma3 and sigma4 domains of RNA polymerase sigma factors"/>
    <property type="match status" value="1"/>
</dbReference>
<evidence type="ECO:0000256" key="3">
    <source>
        <dbReference type="ARBA" id="ARBA00023082"/>
    </source>
</evidence>
<feature type="region of interest" description="Disordered" evidence="5">
    <location>
        <begin position="85"/>
        <end position="104"/>
    </location>
</feature>
<evidence type="ECO:0000259" key="8">
    <source>
        <dbReference type="Pfam" id="PF20239"/>
    </source>
</evidence>
<feature type="domain" description="RNA polymerase sigma factor 70 region 4 type 2" evidence="7">
    <location>
        <begin position="116"/>
        <end position="165"/>
    </location>
</feature>
<dbReference type="Pfam" id="PF04542">
    <property type="entry name" value="Sigma70_r2"/>
    <property type="match status" value="1"/>
</dbReference>
<evidence type="ECO:0000259" key="7">
    <source>
        <dbReference type="Pfam" id="PF08281"/>
    </source>
</evidence>